<reference evidence="1 2" key="1">
    <citation type="journal article" date="2019" name="Int. J. Syst. Evol. Microbiol.">
        <title>The Global Catalogue of Microorganisms (GCM) 10K type strain sequencing project: providing services to taxonomists for standard genome sequencing and annotation.</title>
        <authorList>
            <consortium name="The Broad Institute Genomics Platform"/>
            <consortium name="The Broad Institute Genome Sequencing Center for Infectious Disease"/>
            <person name="Wu L."/>
            <person name="Ma J."/>
        </authorList>
    </citation>
    <scope>NUCLEOTIDE SEQUENCE [LARGE SCALE GENOMIC DNA]</scope>
    <source>
        <strain evidence="1 2">JCM 3146</strain>
    </source>
</reference>
<dbReference type="RefSeq" id="WP_252802454.1">
    <property type="nucleotide sequence ID" value="NZ_BAAABM010000016.1"/>
</dbReference>
<keyword evidence="2" id="KW-1185">Reference proteome</keyword>
<evidence type="ECO:0000313" key="1">
    <source>
        <dbReference type="EMBL" id="GAA0333007.1"/>
    </source>
</evidence>
<evidence type="ECO:0000313" key="2">
    <source>
        <dbReference type="Proteomes" id="UP001501822"/>
    </source>
</evidence>
<dbReference type="EMBL" id="BAAABM010000016">
    <property type="protein sequence ID" value="GAA0333007.1"/>
    <property type="molecule type" value="Genomic_DNA"/>
</dbReference>
<proteinExistence type="predicted"/>
<organism evidence="1 2">
    <name type="scientific">Actinoallomurus spadix</name>
    <dbReference type="NCBI Taxonomy" id="79912"/>
    <lineage>
        <taxon>Bacteria</taxon>
        <taxon>Bacillati</taxon>
        <taxon>Actinomycetota</taxon>
        <taxon>Actinomycetes</taxon>
        <taxon>Streptosporangiales</taxon>
        <taxon>Thermomonosporaceae</taxon>
        <taxon>Actinoallomurus</taxon>
    </lineage>
</organism>
<accession>A0ABN0WCP8</accession>
<sequence>MTAPTLVDGLTPPVGTEVASAASMLGRRFPSAVMWFGAFTRRWWALVWAGGRWQLIDAAGPEELTGAIINAHRR</sequence>
<protein>
    <submittedName>
        <fullName evidence="1">Uncharacterized protein</fullName>
    </submittedName>
</protein>
<name>A0ABN0WCP8_9ACTN</name>
<comment type="caution">
    <text evidence="1">The sequence shown here is derived from an EMBL/GenBank/DDBJ whole genome shotgun (WGS) entry which is preliminary data.</text>
</comment>
<dbReference type="Proteomes" id="UP001501822">
    <property type="component" value="Unassembled WGS sequence"/>
</dbReference>
<gene>
    <name evidence="1" type="ORF">GCM10010151_23500</name>
</gene>